<keyword evidence="1" id="KW-0472">Membrane</keyword>
<proteinExistence type="predicted"/>
<evidence type="ECO:0000313" key="2">
    <source>
        <dbReference type="EMBL" id="PIM51865.1"/>
    </source>
</evidence>
<gene>
    <name evidence="2" type="ORF">CS062_17715</name>
</gene>
<keyword evidence="3" id="KW-1185">Reference proteome</keyword>
<accession>A0A2G9C690</accession>
<evidence type="ECO:0000256" key="1">
    <source>
        <dbReference type="SAM" id="Phobius"/>
    </source>
</evidence>
<feature type="transmembrane region" description="Helical" evidence="1">
    <location>
        <begin position="26"/>
        <end position="47"/>
    </location>
</feature>
<dbReference type="AlphaFoldDB" id="A0A2G9C690"/>
<dbReference type="EMBL" id="PEOG01000051">
    <property type="protein sequence ID" value="PIM51865.1"/>
    <property type="molecule type" value="Genomic_DNA"/>
</dbReference>
<name>A0A2G9C690_9BURK</name>
<sequence>MKAPARLGGARVPAPPPVSDHRWRRVLLRALGIAVAMLALLAAMAWLDHAEGDLRQVRAAPAAPLSPTFAPPPTTVS</sequence>
<reference evidence="2 3" key="1">
    <citation type="submission" date="2017-11" db="EMBL/GenBank/DDBJ databases">
        <title>Draft genome sequence of Mitsuaria sp. HWN-4.</title>
        <authorList>
            <person name="Gundlapally S.R."/>
        </authorList>
    </citation>
    <scope>NUCLEOTIDE SEQUENCE [LARGE SCALE GENOMIC DNA]</scope>
    <source>
        <strain evidence="2 3">HWN-4</strain>
    </source>
</reference>
<protein>
    <submittedName>
        <fullName evidence="2">Uncharacterized protein</fullName>
    </submittedName>
</protein>
<dbReference type="RefSeq" id="WP_199174274.1">
    <property type="nucleotide sequence ID" value="NZ_PEOG01000051.1"/>
</dbReference>
<organism evidence="2 3">
    <name type="scientific">Roseateles chitinivorans</name>
    <dbReference type="NCBI Taxonomy" id="2917965"/>
    <lineage>
        <taxon>Bacteria</taxon>
        <taxon>Pseudomonadati</taxon>
        <taxon>Pseudomonadota</taxon>
        <taxon>Betaproteobacteria</taxon>
        <taxon>Burkholderiales</taxon>
        <taxon>Sphaerotilaceae</taxon>
        <taxon>Roseateles</taxon>
    </lineage>
</organism>
<dbReference type="Proteomes" id="UP000231501">
    <property type="component" value="Unassembled WGS sequence"/>
</dbReference>
<comment type="caution">
    <text evidence="2">The sequence shown here is derived from an EMBL/GenBank/DDBJ whole genome shotgun (WGS) entry which is preliminary data.</text>
</comment>
<evidence type="ECO:0000313" key="3">
    <source>
        <dbReference type="Proteomes" id="UP000231501"/>
    </source>
</evidence>
<keyword evidence="1" id="KW-1133">Transmembrane helix</keyword>
<keyword evidence="1" id="KW-0812">Transmembrane</keyword>